<dbReference type="RefSeq" id="WP_186873222.1">
    <property type="nucleotide sequence ID" value="NZ_JACOOR010000002.1"/>
</dbReference>
<evidence type="ECO:0000313" key="1">
    <source>
        <dbReference type="EMBL" id="MBC5658845.1"/>
    </source>
</evidence>
<sequence>MTENRKEHAREEDRRYTEKFESICPTDSSKVIHTVTFIAASCSRVDDLVEDFHCSRNSSCVKCQMNYV</sequence>
<dbReference type="EMBL" id="JACOOR010000002">
    <property type="protein sequence ID" value="MBC5658845.1"/>
    <property type="molecule type" value="Genomic_DNA"/>
</dbReference>
<keyword evidence="2" id="KW-1185">Reference proteome</keyword>
<reference evidence="1" key="1">
    <citation type="submission" date="2020-08" db="EMBL/GenBank/DDBJ databases">
        <title>Genome public.</title>
        <authorList>
            <person name="Liu C."/>
            <person name="Sun Q."/>
        </authorList>
    </citation>
    <scope>NUCLEOTIDE SEQUENCE</scope>
    <source>
        <strain evidence="1">NSJ-68</strain>
    </source>
</reference>
<comment type="caution">
    <text evidence="1">The sequence shown here is derived from an EMBL/GenBank/DDBJ whole genome shotgun (WGS) entry which is preliminary data.</text>
</comment>
<protein>
    <submittedName>
        <fullName evidence="1">Uncharacterized protein</fullName>
    </submittedName>
</protein>
<accession>A0A923LAA0</accession>
<evidence type="ECO:0000313" key="2">
    <source>
        <dbReference type="Proteomes" id="UP000649345"/>
    </source>
</evidence>
<proteinExistence type="predicted"/>
<dbReference type="AlphaFoldDB" id="A0A923LAA0"/>
<dbReference type="Proteomes" id="UP000649345">
    <property type="component" value="Unassembled WGS sequence"/>
</dbReference>
<organism evidence="1 2">
    <name type="scientific">Anaerosacchariphilus hominis</name>
    <dbReference type="NCBI Taxonomy" id="2763017"/>
    <lineage>
        <taxon>Bacteria</taxon>
        <taxon>Bacillati</taxon>
        <taxon>Bacillota</taxon>
        <taxon>Clostridia</taxon>
        <taxon>Lachnospirales</taxon>
        <taxon>Lachnospiraceae</taxon>
        <taxon>Anaerosacchariphilus</taxon>
    </lineage>
</organism>
<name>A0A923LAA0_9FIRM</name>
<gene>
    <name evidence="1" type="ORF">H8S44_03540</name>
</gene>